<sequence length="216" mass="24927">MTGKLSSYFSKTEQKLLDNLNTPEKIQNFIDSKIKYDPIREDRSVKDVLEERKAECYNGALFATACLLNQKVKASIVEILARRDEEHVLCVYKKGGKYGSIAQSKFLGLKSRNPIYTTVRDLVVSYMEFYFSFDGRLTLASFTNPLSLSKYKLKWLYDRNTVIKMAKDLRASKHSTLVAANDPIYYVSPKRYWREVLVIPKGTKIPQKYLVKGPKK</sequence>
<reference evidence="1 2" key="1">
    <citation type="journal article" date="2016" name="Nat. Commun.">
        <title>Thousands of microbial genomes shed light on interconnected biogeochemical processes in an aquifer system.</title>
        <authorList>
            <person name="Anantharaman K."/>
            <person name="Brown C.T."/>
            <person name="Hug L.A."/>
            <person name="Sharon I."/>
            <person name="Castelle C.J."/>
            <person name="Probst A.J."/>
            <person name="Thomas B.C."/>
            <person name="Singh A."/>
            <person name="Wilkins M.J."/>
            <person name="Karaoz U."/>
            <person name="Brodie E.L."/>
            <person name="Williams K.H."/>
            <person name="Hubbard S.S."/>
            <person name="Banfield J.F."/>
        </authorList>
    </citation>
    <scope>NUCLEOTIDE SEQUENCE [LARGE SCALE GENOMIC DNA]</scope>
</reference>
<dbReference type="Proteomes" id="UP000177082">
    <property type="component" value="Unassembled WGS sequence"/>
</dbReference>
<evidence type="ECO:0000313" key="1">
    <source>
        <dbReference type="EMBL" id="OGM61374.1"/>
    </source>
</evidence>
<evidence type="ECO:0008006" key="3">
    <source>
        <dbReference type="Google" id="ProtNLM"/>
    </source>
</evidence>
<organism evidence="1 2">
    <name type="scientific">Candidatus Woesebacteria bacterium RIFCSPLOWO2_01_FULL_39_21</name>
    <dbReference type="NCBI Taxonomy" id="1802519"/>
    <lineage>
        <taxon>Bacteria</taxon>
        <taxon>Candidatus Woeseibacteriota</taxon>
    </lineage>
</organism>
<evidence type="ECO:0000313" key="2">
    <source>
        <dbReference type="Proteomes" id="UP000177082"/>
    </source>
</evidence>
<comment type="caution">
    <text evidence="1">The sequence shown here is derived from an EMBL/GenBank/DDBJ whole genome shotgun (WGS) entry which is preliminary data.</text>
</comment>
<proteinExistence type="predicted"/>
<gene>
    <name evidence="1" type="ORF">A2961_03645</name>
</gene>
<dbReference type="EMBL" id="MGHF01000041">
    <property type="protein sequence ID" value="OGM61374.1"/>
    <property type="molecule type" value="Genomic_DNA"/>
</dbReference>
<name>A0A1F8BBE1_9BACT</name>
<accession>A0A1F8BBE1</accession>
<protein>
    <recommendedName>
        <fullName evidence="3">Transglutaminase-like domain-containing protein</fullName>
    </recommendedName>
</protein>
<dbReference type="AlphaFoldDB" id="A0A1F8BBE1"/>